<comment type="similarity">
    <text evidence="1">Belongs to the LysR transcriptional regulatory family.</text>
</comment>
<dbReference type="InterPro" id="IPR000847">
    <property type="entry name" value="LysR_HTH_N"/>
</dbReference>
<keyword evidence="3" id="KW-0238">DNA-binding</keyword>
<evidence type="ECO:0000259" key="5">
    <source>
        <dbReference type="PROSITE" id="PS50931"/>
    </source>
</evidence>
<keyword evidence="4" id="KW-0804">Transcription</keyword>
<dbReference type="InterPro" id="IPR036390">
    <property type="entry name" value="WH_DNA-bd_sf"/>
</dbReference>
<protein>
    <submittedName>
        <fullName evidence="6">LysR family transcriptional regulator</fullName>
    </submittedName>
</protein>
<organism evidence="6 7">
    <name type="scientific">Neorhizobium turbinariae</name>
    <dbReference type="NCBI Taxonomy" id="2937795"/>
    <lineage>
        <taxon>Bacteria</taxon>
        <taxon>Pseudomonadati</taxon>
        <taxon>Pseudomonadota</taxon>
        <taxon>Alphaproteobacteria</taxon>
        <taxon>Hyphomicrobiales</taxon>
        <taxon>Rhizobiaceae</taxon>
        <taxon>Rhizobium/Agrobacterium group</taxon>
        <taxon>Neorhizobium</taxon>
    </lineage>
</organism>
<gene>
    <name evidence="6" type="ORF">M0654_19905</name>
</gene>
<name>A0ABT0IWI4_9HYPH</name>
<dbReference type="Proteomes" id="UP001202827">
    <property type="component" value="Unassembled WGS sequence"/>
</dbReference>
<dbReference type="PROSITE" id="PS50931">
    <property type="entry name" value="HTH_LYSR"/>
    <property type="match status" value="1"/>
</dbReference>
<dbReference type="Gene3D" id="3.40.190.10">
    <property type="entry name" value="Periplasmic binding protein-like II"/>
    <property type="match status" value="2"/>
</dbReference>
<dbReference type="PANTHER" id="PTHR30419:SF8">
    <property type="entry name" value="NITROGEN ASSIMILATION TRANSCRIPTIONAL ACTIVATOR-RELATED"/>
    <property type="match status" value="1"/>
</dbReference>
<feature type="domain" description="HTH lysR-type" evidence="5">
    <location>
        <begin position="12"/>
        <end position="69"/>
    </location>
</feature>
<proteinExistence type="inferred from homology"/>
<dbReference type="Pfam" id="PF03466">
    <property type="entry name" value="LysR_substrate"/>
    <property type="match status" value="1"/>
</dbReference>
<evidence type="ECO:0000256" key="2">
    <source>
        <dbReference type="ARBA" id="ARBA00023015"/>
    </source>
</evidence>
<evidence type="ECO:0000313" key="6">
    <source>
        <dbReference type="EMBL" id="MCK8782248.1"/>
    </source>
</evidence>
<dbReference type="SUPFAM" id="SSF46785">
    <property type="entry name" value="Winged helix' DNA-binding domain"/>
    <property type="match status" value="1"/>
</dbReference>
<keyword evidence="2" id="KW-0805">Transcription regulation</keyword>
<dbReference type="Gene3D" id="1.10.10.10">
    <property type="entry name" value="Winged helix-like DNA-binding domain superfamily/Winged helix DNA-binding domain"/>
    <property type="match status" value="1"/>
</dbReference>
<dbReference type="InterPro" id="IPR050950">
    <property type="entry name" value="HTH-type_LysR_regulators"/>
</dbReference>
<dbReference type="Pfam" id="PF00126">
    <property type="entry name" value="HTH_1"/>
    <property type="match status" value="1"/>
</dbReference>
<dbReference type="PRINTS" id="PR00039">
    <property type="entry name" value="HTHLYSR"/>
</dbReference>
<keyword evidence="7" id="KW-1185">Reference proteome</keyword>
<evidence type="ECO:0000256" key="4">
    <source>
        <dbReference type="ARBA" id="ARBA00023163"/>
    </source>
</evidence>
<sequence length="316" mass="35209">MGSQNVGLEQSMDLRQLRNLVLVARYSSFGVAAERLNVTQPALSKSIRALEESVGVRLLDRGPWGVRPTDYGQRLIEYGEIVLSLTDEARNELDAMRGAKRGRLRVGAVTTAMREIVPTAIKRFLAAQPDVDISLNEELSSALYSALLNGAIDIAVMSRPREISEEIEFHNLLEIPVDIVADRDHELVSLSKVSLADLTEYRWVIPARPEPDRLALEAMFAAAQLPRPLAVCETTSSTFQMSMIASSKWLSYLTRTSVFVQGRDAQFAALKLDSRTWTRSIGIAYRRRSVLRPVVISFVRELEALCSSSIDRSRSS</sequence>
<accession>A0ABT0IWI4</accession>
<dbReference type="EMBL" id="JALPRY010000025">
    <property type="protein sequence ID" value="MCK8782248.1"/>
    <property type="molecule type" value="Genomic_DNA"/>
</dbReference>
<dbReference type="PANTHER" id="PTHR30419">
    <property type="entry name" value="HTH-TYPE TRANSCRIPTIONAL REGULATOR YBHD"/>
    <property type="match status" value="1"/>
</dbReference>
<evidence type="ECO:0000256" key="3">
    <source>
        <dbReference type="ARBA" id="ARBA00023125"/>
    </source>
</evidence>
<reference evidence="6 7" key="1">
    <citation type="submission" date="2022-04" db="EMBL/GenBank/DDBJ databases">
        <title>Rhizobium coralii sp. nov., isolated from coral Turbinaria peltata.</title>
        <authorList>
            <person name="Sun H."/>
        </authorList>
    </citation>
    <scope>NUCLEOTIDE SEQUENCE [LARGE SCALE GENOMIC DNA]</scope>
    <source>
        <strain evidence="6 7">NTR19</strain>
    </source>
</reference>
<dbReference type="RefSeq" id="WP_248684566.1">
    <property type="nucleotide sequence ID" value="NZ_JALPRY010000025.1"/>
</dbReference>
<dbReference type="InterPro" id="IPR005119">
    <property type="entry name" value="LysR_subst-bd"/>
</dbReference>
<comment type="caution">
    <text evidence="6">The sequence shown here is derived from an EMBL/GenBank/DDBJ whole genome shotgun (WGS) entry which is preliminary data.</text>
</comment>
<evidence type="ECO:0000256" key="1">
    <source>
        <dbReference type="ARBA" id="ARBA00009437"/>
    </source>
</evidence>
<evidence type="ECO:0000313" key="7">
    <source>
        <dbReference type="Proteomes" id="UP001202827"/>
    </source>
</evidence>
<dbReference type="SUPFAM" id="SSF53850">
    <property type="entry name" value="Periplasmic binding protein-like II"/>
    <property type="match status" value="1"/>
</dbReference>
<dbReference type="InterPro" id="IPR036388">
    <property type="entry name" value="WH-like_DNA-bd_sf"/>
</dbReference>